<accession>A0A291RJH5</accession>
<dbReference type="SMART" id="SM01260">
    <property type="entry name" value="LANC_like"/>
    <property type="match status" value="1"/>
</dbReference>
<dbReference type="RefSeq" id="WP_098694856.1">
    <property type="nucleotide sequence ID" value="NZ_CP023778.1"/>
</dbReference>
<feature type="binding site" evidence="1">
    <location>
        <position position="342"/>
    </location>
    <ligand>
        <name>Zn(2+)</name>
        <dbReference type="ChEBI" id="CHEBI:29105"/>
    </ligand>
</feature>
<dbReference type="GeneID" id="88359196"/>
<evidence type="ECO:0000313" key="3">
    <source>
        <dbReference type="Proteomes" id="UP000221961"/>
    </source>
</evidence>
<name>A0A291RJH5_9NOCA</name>
<keyword evidence="1" id="KW-0479">Metal-binding</keyword>
<dbReference type="AlphaFoldDB" id="A0A291RJH5"/>
<dbReference type="PRINTS" id="PR01955">
    <property type="entry name" value="LANCFRANKIA"/>
</dbReference>
<evidence type="ECO:0000256" key="1">
    <source>
        <dbReference type="PIRSR" id="PIRSR607822-1"/>
    </source>
</evidence>
<dbReference type="Gene3D" id="1.50.10.20">
    <property type="match status" value="1"/>
</dbReference>
<dbReference type="InterPro" id="IPR033889">
    <property type="entry name" value="LanC"/>
</dbReference>
<sequence length="391" mass="42843">MTHDHSGLRARAVEIANDVADRLGDPVRVAERAAAAADLVGPTFELPLAHGHAGISLLFAELARRDRKREVGAHAHLTACATQLHGRSSPIGLFDGLAGLAFASRISSNSCEDYGNIGKVVGSHARFVAIRTDNAWSDRFDSGTPAVRAIDYDLISGLTGLGVYLLADEPRDYVALEHIVHALTLLARTRVIEGHEVPAWWNDQTDIPDHRYGQLDFSLAHGISGPLAFLSAALIADVEFPGQRETIDYLATWLLRQRRVDGDDRPFWPRDLNFEQFTATSTAPPRRMLAWCWGNAGVAHSLRLAGRAMNHKEWVAEGVTTLLNAFDRIDETERIRDAGICHGWAGLLQIMLRAAADGPTDTRVDNLVHRLAERTLECYNADAPYLCAGAL</sequence>
<reference evidence="2 3" key="1">
    <citation type="submission" date="2017-10" db="EMBL/GenBank/DDBJ databases">
        <title>Comparative genomics between pathogenic Norcardia.</title>
        <authorList>
            <person name="Zeng L."/>
        </authorList>
    </citation>
    <scope>NUCLEOTIDE SEQUENCE [LARGE SCALE GENOMIC DNA]</scope>
    <source>
        <strain evidence="2 3">NC_YFY_NT001</strain>
    </source>
</reference>
<keyword evidence="1" id="KW-0862">Zinc</keyword>
<dbReference type="GO" id="GO:0031179">
    <property type="term" value="P:peptide modification"/>
    <property type="evidence" value="ECO:0007669"/>
    <property type="project" value="InterPro"/>
</dbReference>
<dbReference type="KEGG" id="ntp:CRH09_17645"/>
<feature type="binding site" evidence="1">
    <location>
        <position position="341"/>
    </location>
    <ligand>
        <name>Zn(2+)</name>
        <dbReference type="ChEBI" id="CHEBI:29105"/>
    </ligand>
</feature>
<gene>
    <name evidence="2" type="ORF">CRH09_17645</name>
</gene>
<protein>
    <recommendedName>
        <fullName evidence="4">Lanthionine synthetase</fullName>
    </recommendedName>
</protein>
<dbReference type="CDD" id="cd04793">
    <property type="entry name" value="LanC"/>
    <property type="match status" value="1"/>
</dbReference>
<dbReference type="SUPFAM" id="SSF158745">
    <property type="entry name" value="LanC-like"/>
    <property type="match status" value="1"/>
</dbReference>
<evidence type="ECO:0008006" key="4">
    <source>
        <dbReference type="Google" id="ProtNLM"/>
    </source>
</evidence>
<organism evidence="2 3">
    <name type="scientific">Nocardia terpenica</name>
    <dbReference type="NCBI Taxonomy" id="455432"/>
    <lineage>
        <taxon>Bacteria</taxon>
        <taxon>Bacillati</taxon>
        <taxon>Actinomycetota</taxon>
        <taxon>Actinomycetes</taxon>
        <taxon>Mycobacteriales</taxon>
        <taxon>Nocardiaceae</taxon>
        <taxon>Nocardia</taxon>
    </lineage>
</organism>
<dbReference type="PRINTS" id="PR01950">
    <property type="entry name" value="LANCSUPER"/>
</dbReference>
<dbReference type="Proteomes" id="UP000221961">
    <property type="component" value="Chromosome"/>
</dbReference>
<dbReference type="GO" id="GO:0046872">
    <property type="term" value="F:metal ion binding"/>
    <property type="evidence" value="ECO:0007669"/>
    <property type="project" value="UniProtKB-KW"/>
</dbReference>
<dbReference type="EMBL" id="CP023778">
    <property type="protein sequence ID" value="ATL67743.1"/>
    <property type="molecule type" value="Genomic_DNA"/>
</dbReference>
<feature type="binding site" evidence="1">
    <location>
        <position position="292"/>
    </location>
    <ligand>
        <name>Zn(2+)</name>
        <dbReference type="ChEBI" id="CHEBI:29105"/>
    </ligand>
</feature>
<proteinExistence type="predicted"/>
<dbReference type="Pfam" id="PF05147">
    <property type="entry name" value="LANC_like"/>
    <property type="match status" value="1"/>
</dbReference>
<dbReference type="InterPro" id="IPR007822">
    <property type="entry name" value="LANC-like"/>
</dbReference>
<evidence type="ECO:0000313" key="2">
    <source>
        <dbReference type="EMBL" id="ATL67743.1"/>
    </source>
</evidence>